<dbReference type="AlphaFoldDB" id="A0AAD5MY49"/>
<evidence type="ECO:0000313" key="2">
    <source>
        <dbReference type="Proteomes" id="UP001196413"/>
    </source>
</evidence>
<protein>
    <submittedName>
        <fullName evidence="1">Uncharacterized protein</fullName>
    </submittedName>
</protein>
<reference evidence="1" key="1">
    <citation type="submission" date="2021-06" db="EMBL/GenBank/DDBJ databases">
        <title>Parelaphostrongylus tenuis whole genome reference sequence.</title>
        <authorList>
            <person name="Garwood T.J."/>
            <person name="Larsen P.A."/>
            <person name="Fountain-Jones N.M."/>
            <person name="Garbe J.R."/>
            <person name="Macchietto M.G."/>
            <person name="Kania S.A."/>
            <person name="Gerhold R.W."/>
            <person name="Richards J.E."/>
            <person name="Wolf T.M."/>
        </authorList>
    </citation>
    <scope>NUCLEOTIDE SEQUENCE</scope>
    <source>
        <strain evidence="1">MNPRO001-30</strain>
        <tissue evidence="1">Meninges</tissue>
    </source>
</reference>
<sequence>MTDNTRQASLNSFSGICSKVALDQFQALNLLPFATAMYKLELISDVTGKKEKNETWNAWIRMSEVQQPNPSLTTL</sequence>
<comment type="caution">
    <text evidence="1">The sequence shown here is derived from an EMBL/GenBank/DDBJ whole genome shotgun (WGS) entry which is preliminary data.</text>
</comment>
<organism evidence="1 2">
    <name type="scientific">Parelaphostrongylus tenuis</name>
    <name type="common">Meningeal worm</name>
    <dbReference type="NCBI Taxonomy" id="148309"/>
    <lineage>
        <taxon>Eukaryota</taxon>
        <taxon>Metazoa</taxon>
        <taxon>Ecdysozoa</taxon>
        <taxon>Nematoda</taxon>
        <taxon>Chromadorea</taxon>
        <taxon>Rhabditida</taxon>
        <taxon>Rhabditina</taxon>
        <taxon>Rhabditomorpha</taxon>
        <taxon>Strongyloidea</taxon>
        <taxon>Metastrongylidae</taxon>
        <taxon>Parelaphostrongylus</taxon>
    </lineage>
</organism>
<dbReference type="Proteomes" id="UP001196413">
    <property type="component" value="Unassembled WGS sequence"/>
</dbReference>
<evidence type="ECO:0000313" key="1">
    <source>
        <dbReference type="EMBL" id="KAJ1355879.1"/>
    </source>
</evidence>
<gene>
    <name evidence="1" type="ORF">KIN20_013445</name>
</gene>
<accession>A0AAD5MY49</accession>
<dbReference type="EMBL" id="JAHQIW010002638">
    <property type="protein sequence ID" value="KAJ1355879.1"/>
    <property type="molecule type" value="Genomic_DNA"/>
</dbReference>
<keyword evidence="2" id="KW-1185">Reference proteome</keyword>
<name>A0AAD5MY49_PARTN</name>
<proteinExistence type="predicted"/>